<proteinExistence type="predicted"/>
<name>A0A3Q1JPP6_ANATE</name>
<protein>
    <recommendedName>
        <fullName evidence="3">Ig-like domain-containing protein</fullName>
    </recommendedName>
</protein>
<dbReference type="InParanoid" id="A0A3Q1JPP6"/>
<dbReference type="PANTHER" id="PTHR23268">
    <property type="entry name" value="T-CELL RECEPTOR BETA CHAIN"/>
    <property type="match status" value="1"/>
</dbReference>
<dbReference type="Pfam" id="PF07654">
    <property type="entry name" value="C1-set"/>
    <property type="match status" value="1"/>
</dbReference>
<keyword evidence="5" id="KW-1185">Reference proteome</keyword>
<dbReference type="SMART" id="SM00407">
    <property type="entry name" value="IGc1"/>
    <property type="match status" value="1"/>
</dbReference>
<dbReference type="Pfam" id="PF07686">
    <property type="entry name" value="V-set"/>
    <property type="match status" value="1"/>
</dbReference>
<dbReference type="PROSITE" id="PS50835">
    <property type="entry name" value="IG_LIKE"/>
    <property type="match status" value="1"/>
</dbReference>
<dbReference type="Gene3D" id="2.60.40.10">
    <property type="entry name" value="Immunoglobulins"/>
    <property type="match status" value="2"/>
</dbReference>
<dbReference type="GeneTree" id="ENSGT00940000164625"/>
<dbReference type="SMART" id="SM00406">
    <property type="entry name" value="IGv"/>
    <property type="match status" value="1"/>
</dbReference>
<dbReference type="STRING" id="64144.ENSATEP00000016821"/>
<evidence type="ECO:0000256" key="2">
    <source>
        <dbReference type="ARBA" id="ARBA00022859"/>
    </source>
</evidence>
<feature type="domain" description="Ig-like" evidence="3">
    <location>
        <begin position="143"/>
        <end position="242"/>
    </location>
</feature>
<accession>A0A3Q1JPP6</accession>
<keyword evidence="1" id="KW-0732">Signal</keyword>
<dbReference type="OrthoDB" id="9049585at2759"/>
<dbReference type="GO" id="GO:0005886">
    <property type="term" value="C:plasma membrane"/>
    <property type="evidence" value="ECO:0007669"/>
    <property type="project" value="TreeGrafter"/>
</dbReference>
<keyword evidence="2" id="KW-0391">Immunity</keyword>
<organism evidence="4 5">
    <name type="scientific">Anabas testudineus</name>
    <name type="common">Climbing perch</name>
    <name type="synonym">Anthias testudineus</name>
    <dbReference type="NCBI Taxonomy" id="64144"/>
    <lineage>
        <taxon>Eukaryota</taxon>
        <taxon>Metazoa</taxon>
        <taxon>Chordata</taxon>
        <taxon>Craniata</taxon>
        <taxon>Vertebrata</taxon>
        <taxon>Euteleostomi</taxon>
        <taxon>Actinopterygii</taxon>
        <taxon>Neopterygii</taxon>
        <taxon>Teleostei</taxon>
        <taxon>Neoteleostei</taxon>
        <taxon>Acanthomorphata</taxon>
        <taxon>Anabantaria</taxon>
        <taxon>Anabantiformes</taxon>
        <taxon>Anabantoidei</taxon>
        <taxon>Anabantidae</taxon>
        <taxon>Anabas</taxon>
    </lineage>
</organism>
<evidence type="ECO:0000313" key="5">
    <source>
        <dbReference type="Proteomes" id="UP000265040"/>
    </source>
</evidence>
<reference evidence="4" key="3">
    <citation type="submission" date="2025-09" db="UniProtKB">
        <authorList>
            <consortium name="Ensembl"/>
        </authorList>
    </citation>
    <scope>IDENTIFICATION</scope>
</reference>
<dbReference type="GO" id="GO:0007166">
    <property type="term" value="P:cell surface receptor signaling pathway"/>
    <property type="evidence" value="ECO:0007669"/>
    <property type="project" value="TreeGrafter"/>
</dbReference>
<dbReference type="PANTHER" id="PTHR23268:SF102">
    <property type="entry name" value="IMMUNOGLOBULIN V-SET DOMAIN-CONTAINING PROTEIN"/>
    <property type="match status" value="1"/>
</dbReference>
<dbReference type="GO" id="GO:0002376">
    <property type="term" value="P:immune system process"/>
    <property type="evidence" value="ECO:0007669"/>
    <property type="project" value="UniProtKB-KW"/>
</dbReference>
<dbReference type="InterPro" id="IPR013783">
    <property type="entry name" value="Ig-like_fold"/>
</dbReference>
<dbReference type="InterPro" id="IPR050413">
    <property type="entry name" value="TCR_beta_variable"/>
</dbReference>
<evidence type="ECO:0000256" key="1">
    <source>
        <dbReference type="ARBA" id="ARBA00022729"/>
    </source>
</evidence>
<dbReference type="InterPro" id="IPR013106">
    <property type="entry name" value="Ig_V-set"/>
</dbReference>
<dbReference type="Ensembl" id="ENSATET00000017105.2">
    <property type="protein sequence ID" value="ENSATEP00000016821.2"/>
    <property type="gene ID" value="ENSATEG00000011696.2"/>
</dbReference>
<dbReference type="InterPro" id="IPR003597">
    <property type="entry name" value="Ig_C1-set"/>
</dbReference>
<dbReference type="SUPFAM" id="SSF48726">
    <property type="entry name" value="Immunoglobulin"/>
    <property type="match status" value="2"/>
</dbReference>
<evidence type="ECO:0000259" key="3">
    <source>
        <dbReference type="PROSITE" id="PS50835"/>
    </source>
</evidence>
<evidence type="ECO:0000313" key="4">
    <source>
        <dbReference type="Ensembl" id="ENSATEP00000016821.2"/>
    </source>
</evidence>
<sequence length="260" mass="29363">MSLFLYPGCCLGIVVHQSPPALVQSPGDKVQLVCTHGQTDYRTMLWYQQPPGQTDMKLIGYVEYSTVYMEKQYEQQFNISGDLSQNDAKNVSLLFLLTEAGDSGVYYCALHVFCIPLPMARMVWFNGLCPLSLQNRTVRAEKPKVKVLQPSQNECRNKRNKEKPKKTLVCVASDFYPDHVSVSWQVDEVDVKDGVATDSAAVRIGENYRITSRLRVPLSDWFTPGKNFTCTVSFFNGTHTVNIMHWAEGTKGMFISTEPI</sequence>
<dbReference type="Proteomes" id="UP000265040">
    <property type="component" value="Chromosome 8"/>
</dbReference>
<dbReference type="InterPro" id="IPR036179">
    <property type="entry name" value="Ig-like_dom_sf"/>
</dbReference>
<reference evidence="4" key="1">
    <citation type="submission" date="2021-04" db="EMBL/GenBank/DDBJ databases">
        <authorList>
            <consortium name="Wellcome Sanger Institute Data Sharing"/>
        </authorList>
    </citation>
    <scope>NUCLEOTIDE SEQUENCE [LARGE SCALE GENOMIC DNA]</scope>
</reference>
<dbReference type="InterPro" id="IPR007110">
    <property type="entry name" value="Ig-like_dom"/>
</dbReference>
<reference evidence="4" key="2">
    <citation type="submission" date="2025-08" db="UniProtKB">
        <authorList>
            <consortium name="Ensembl"/>
        </authorList>
    </citation>
    <scope>IDENTIFICATION</scope>
</reference>
<dbReference type="AlphaFoldDB" id="A0A3Q1JPP6"/>